<dbReference type="PROSITE" id="PS50082">
    <property type="entry name" value="WD_REPEATS_2"/>
    <property type="match status" value="1"/>
</dbReference>
<dbReference type="InterPro" id="IPR052139">
    <property type="entry name" value="Methylosome_Comp_WDR77"/>
</dbReference>
<dbReference type="SMART" id="SM00320">
    <property type="entry name" value="WD40"/>
    <property type="match status" value="5"/>
</dbReference>
<dbReference type="InterPro" id="IPR015943">
    <property type="entry name" value="WD40/YVTN_repeat-like_dom_sf"/>
</dbReference>
<evidence type="ECO:0000313" key="4">
    <source>
        <dbReference type="EMBL" id="NOV45082.1"/>
    </source>
</evidence>
<comment type="subcellular location">
    <subcellularLocation>
        <location evidence="1">Cytoplasm</location>
    </subcellularLocation>
</comment>
<evidence type="ECO:0000256" key="3">
    <source>
        <dbReference type="PROSITE-ProRule" id="PRU00221"/>
    </source>
</evidence>
<reference evidence="4" key="1">
    <citation type="submission" date="2020-03" db="EMBL/GenBank/DDBJ databases">
        <title>Transcriptomic Profiling of the Digestive Tract of the Rat Flea, Xenopsylla cheopis, Following Blood Feeding and Infection with Yersinia pestis.</title>
        <authorList>
            <person name="Bland D.M."/>
            <person name="Martens C.A."/>
            <person name="Virtaneva K."/>
            <person name="Kanakabandi K."/>
            <person name="Long D."/>
            <person name="Rosenke R."/>
            <person name="Saturday G.A."/>
            <person name="Hoyt F.H."/>
            <person name="Bruno D.P."/>
            <person name="Ribeiro J.M.C."/>
            <person name="Hinnebusch J."/>
        </authorList>
    </citation>
    <scope>NUCLEOTIDE SEQUENCE</scope>
</reference>
<evidence type="ECO:0000256" key="2">
    <source>
        <dbReference type="ARBA" id="ARBA00022490"/>
    </source>
</evidence>
<dbReference type="PANTHER" id="PTHR46853:SF1">
    <property type="entry name" value="METHYLOSOME PROTEIN 50"/>
    <property type="match status" value="1"/>
</dbReference>
<dbReference type="InterPro" id="IPR036322">
    <property type="entry name" value="WD40_repeat_dom_sf"/>
</dbReference>
<dbReference type="InterPro" id="IPR001680">
    <property type="entry name" value="WD40_rpt"/>
</dbReference>
<keyword evidence="3" id="KW-0853">WD repeat</keyword>
<dbReference type="GO" id="GO:0007309">
    <property type="term" value="P:oocyte axis specification"/>
    <property type="evidence" value="ECO:0007669"/>
    <property type="project" value="TreeGrafter"/>
</dbReference>
<dbReference type="SUPFAM" id="SSF50978">
    <property type="entry name" value="WD40 repeat-like"/>
    <property type="match status" value="1"/>
</dbReference>
<dbReference type="Gene3D" id="2.130.10.10">
    <property type="entry name" value="YVTN repeat-like/Quinoprotein amine dehydrogenase"/>
    <property type="match status" value="1"/>
</dbReference>
<dbReference type="EMBL" id="GIIL01001356">
    <property type="protein sequence ID" value="NOV45082.1"/>
    <property type="molecule type" value="Transcribed_RNA"/>
</dbReference>
<sequence>MTLDANLNADIFRNVILNNIHHSNKNVLHDILEINDDNTVLLCANDKTSRFQNSLLSLYKSPDDLTAQNVFTVLREEVTTSAAAFINNKLIFVAEDSGTVKLCTTDTYDGKHDKLKTVAKNAAHQDVVNSVVKLANSTNCVTAGNDLEIKIWETNYIEDRFTGVHSYYPAHRDFITGLTVNKTEENIFGSCSNDCTSFLWDLRKSTPASGLFKSDYGLKCITWQPDSTVIAFGDCDGTILLVDSRCPGAAFKTIYGFSAEIQNLEFCPTNPKLLAACADDTIVKVINIEKDNPNCTIYEENVHSSLVRSLAWNRDSCTLYSCGYDNKICTHNIETV</sequence>
<proteinExistence type="predicted"/>
<dbReference type="GO" id="GO:0034709">
    <property type="term" value="C:methylosome"/>
    <property type="evidence" value="ECO:0007669"/>
    <property type="project" value="TreeGrafter"/>
</dbReference>
<dbReference type="Pfam" id="PF00400">
    <property type="entry name" value="WD40"/>
    <property type="match status" value="3"/>
</dbReference>
<dbReference type="AlphaFoldDB" id="A0A6M2DFU6"/>
<evidence type="ECO:0000256" key="1">
    <source>
        <dbReference type="ARBA" id="ARBA00004496"/>
    </source>
</evidence>
<name>A0A6M2DFU6_XENCH</name>
<dbReference type="PANTHER" id="PTHR46853">
    <property type="entry name" value="METHYLOSOME PROTEIN 50"/>
    <property type="match status" value="1"/>
</dbReference>
<feature type="repeat" description="WD" evidence="3">
    <location>
        <begin position="121"/>
        <end position="153"/>
    </location>
</feature>
<organism evidence="4">
    <name type="scientific">Xenopsylla cheopis</name>
    <name type="common">Oriental rat flea</name>
    <name type="synonym">Pulex cheopis</name>
    <dbReference type="NCBI Taxonomy" id="163159"/>
    <lineage>
        <taxon>Eukaryota</taxon>
        <taxon>Metazoa</taxon>
        <taxon>Ecdysozoa</taxon>
        <taxon>Arthropoda</taxon>
        <taxon>Hexapoda</taxon>
        <taxon>Insecta</taxon>
        <taxon>Pterygota</taxon>
        <taxon>Neoptera</taxon>
        <taxon>Endopterygota</taxon>
        <taxon>Siphonaptera</taxon>
        <taxon>Pulicidae</taxon>
        <taxon>Xenopsyllinae</taxon>
        <taxon>Xenopsylla</taxon>
    </lineage>
</organism>
<protein>
    <submittedName>
        <fullName evidence="4">Putative wd40 domain protein</fullName>
    </submittedName>
</protein>
<keyword evidence="2" id="KW-0963">Cytoplasm</keyword>
<accession>A0A6M2DFU6</accession>